<reference evidence="3 4" key="1">
    <citation type="journal article" date="2011" name="Proc. Natl. Acad. Sci. U.S.A.">
        <title>Genome and transcriptome analyses of the mountain pine beetle-fungal symbiont Grosmannia clavigera, a lodgepole pine pathogen.</title>
        <authorList>
            <person name="DiGuistini S."/>
            <person name="Wang Y."/>
            <person name="Liao N.Y."/>
            <person name="Taylor G."/>
            <person name="Tanguay P."/>
            <person name="Feau N."/>
            <person name="Henrissat B."/>
            <person name="Chan S.K."/>
            <person name="Hesse-Orce U."/>
            <person name="Alamouti S.M."/>
            <person name="Tsui C.K.M."/>
            <person name="Docking R.T."/>
            <person name="Levasseur A."/>
            <person name="Haridas S."/>
            <person name="Robertson G."/>
            <person name="Birol I."/>
            <person name="Holt R.A."/>
            <person name="Marra M.A."/>
            <person name="Hamelin R.C."/>
            <person name="Hirst M."/>
            <person name="Jones S.J.M."/>
            <person name="Bohlmann J."/>
            <person name="Breuil C."/>
        </authorList>
    </citation>
    <scope>NUCLEOTIDE SEQUENCE [LARGE SCALE GENOMIC DNA]</scope>
    <source>
        <strain evidence="4">kw1407 / UAMH 11150</strain>
    </source>
</reference>
<evidence type="ECO:0000313" key="4">
    <source>
        <dbReference type="Proteomes" id="UP000007796"/>
    </source>
</evidence>
<evidence type="ECO:0000259" key="2">
    <source>
        <dbReference type="Pfam" id="PF26118"/>
    </source>
</evidence>
<feature type="region of interest" description="Disordered" evidence="1">
    <location>
        <begin position="328"/>
        <end position="349"/>
    </location>
</feature>
<feature type="region of interest" description="Disordered" evidence="1">
    <location>
        <begin position="1"/>
        <end position="120"/>
    </location>
</feature>
<proteinExistence type="predicted"/>
<dbReference type="InterPro" id="IPR058348">
    <property type="entry name" value="DUF8035"/>
</dbReference>
<organism evidence="4">
    <name type="scientific">Grosmannia clavigera (strain kw1407 / UAMH 11150)</name>
    <name type="common">Blue stain fungus</name>
    <name type="synonym">Graphiocladiella clavigera</name>
    <dbReference type="NCBI Taxonomy" id="655863"/>
    <lineage>
        <taxon>Eukaryota</taxon>
        <taxon>Fungi</taxon>
        <taxon>Dikarya</taxon>
        <taxon>Ascomycota</taxon>
        <taxon>Pezizomycotina</taxon>
        <taxon>Sordariomycetes</taxon>
        <taxon>Sordariomycetidae</taxon>
        <taxon>Ophiostomatales</taxon>
        <taxon>Ophiostomataceae</taxon>
        <taxon>Leptographium</taxon>
    </lineage>
</organism>
<dbReference type="RefSeq" id="XP_014175233.1">
    <property type="nucleotide sequence ID" value="XM_014319758.1"/>
</dbReference>
<dbReference type="STRING" id="655863.F0X9P8"/>
<feature type="domain" description="DUF8035" evidence="2">
    <location>
        <begin position="260"/>
        <end position="313"/>
    </location>
</feature>
<dbReference type="GeneID" id="25976963"/>
<feature type="region of interest" description="Disordered" evidence="1">
    <location>
        <begin position="478"/>
        <end position="499"/>
    </location>
</feature>
<dbReference type="AlphaFoldDB" id="F0X9P8"/>
<evidence type="ECO:0000256" key="1">
    <source>
        <dbReference type="SAM" id="MobiDB-lite"/>
    </source>
</evidence>
<feature type="compositionally biased region" description="Basic residues" evidence="1">
    <location>
        <begin position="214"/>
        <end position="227"/>
    </location>
</feature>
<feature type="region of interest" description="Disordered" evidence="1">
    <location>
        <begin position="199"/>
        <end position="265"/>
    </location>
</feature>
<feature type="compositionally biased region" description="Basic and acidic residues" evidence="1">
    <location>
        <begin position="339"/>
        <end position="349"/>
    </location>
</feature>
<keyword evidence="4" id="KW-1185">Reference proteome</keyword>
<dbReference type="Pfam" id="PF26118">
    <property type="entry name" value="DUF8035"/>
    <property type="match status" value="1"/>
</dbReference>
<accession>F0X9P8</accession>
<evidence type="ECO:0000313" key="3">
    <source>
        <dbReference type="EMBL" id="EFX05751.1"/>
    </source>
</evidence>
<gene>
    <name evidence="3" type="ORF">CMQ_3820</name>
</gene>
<feature type="compositionally biased region" description="Basic and acidic residues" evidence="1">
    <location>
        <begin position="201"/>
        <end position="213"/>
    </location>
</feature>
<protein>
    <recommendedName>
        <fullName evidence="2">DUF8035 domain-containing protein</fullName>
    </recommendedName>
</protein>
<name>F0X9P8_GROCL</name>
<feature type="compositionally biased region" description="Low complexity" evidence="1">
    <location>
        <begin position="228"/>
        <end position="246"/>
    </location>
</feature>
<dbReference type="HOGENOM" id="CLU_023467_0_0_1"/>
<dbReference type="EMBL" id="GL629735">
    <property type="protein sequence ID" value="EFX05751.1"/>
    <property type="molecule type" value="Genomic_DNA"/>
</dbReference>
<dbReference type="InParanoid" id="F0X9P8"/>
<sequence length="571" mass="64880">MAPGAYRASTGELDSREYDRVSFERDRERRDWHGDERVSRHEEDEISISSRRGGPPPRPRDRSPPIDWPPRGSRTFEDDRVVHERRRIVDDDDSSSLQSGPPRRRREPPRPAVIDGDGNRRVFVEKEIERLTMRDRSPPPPMVRPTRLVRRQSSLDTFDRQPARRFHDHIEEMYERTPVRLDDVRTRVDDVYIDVNGGYRKGREHDGFHETRLVHKTSRRRHSRSPKRPSSSSSSSASVSSASVSSGGVALKGTRSEYPKKGKTRMPARLVSERALADLGYPFIREGKTIVVQVALGQDNIDEVLKLSQDYKKSESEMVESKTTKITKITTGGGSRGGKVVEEERREERHRDDVYMTPAMYSPPPMAPPPPSVYAPPPGPPPNYVYQNEVPPPPPQPPQPTEYMTTIKIRDDSPERMFTTAATGPTSNSLALVQPTSRSLAPVVIDAGGPSEYSAYSTYSTYGDDYPSGPATMIVDRRHRRHRSHSHSHSHSRSHSRGDGALYAHVHDGYHHHHHHRDRELVRTERLSTGELVVYEDEVERIVEPHRGVRIEKDKKGPPPALMRAMLATLT</sequence>
<dbReference type="Proteomes" id="UP000007796">
    <property type="component" value="Unassembled WGS sequence"/>
</dbReference>
<feature type="compositionally biased region" description="Basic and acidic residues" evidence="1">
    <location>
        <begin position="13"/>
        <end position="43"/>
    </location>
</feature>
<feature type="compositionally biased region" description="Basic residues" evidence="1">
    <location>
        <begin position="478"/>
        <end position="495"/>
    </location>
</feature>
<dbReference type="OrthoDB" id="5428245at2759"/>
<dbReference type="eggNOG" id="ENOG502SSBZ">
    <property type="taxonomic scope" value="Eukaryota"/>
</dbReference>